<dbReference type="Proteomes" id="UP000075420">
    <property type="component" value="Unassembled WGS sequence"/>
</dbReference>
<dbReference type="PANTHER" id="PTHR36124">
    <property type="match status" value="1"/>
</dbReference>
<evidence type="ECO:0000313" key="2">
    <source>
        <dbReference type="EMBL" id="KYF52475.1"/>
    </source>
</evidence>
<name>A0A150P9T9_SORCE</name>
<dbReference type="GO" id="GO:0016491">
    <property type="term" value="F:oxidoreductase activity"/>
    <property type="evidence" value="ECO:0007669"/>
    <property type="project" value="InterPro"/>
</dbReference>
<dbReference type="Pfam" id="PF09995">
    <property type="entry name" value="MPAB_Lcp_cat"/>
    <property type="match status" value="1"/>
</dbReference>
<reference evidence="2 3" key="1">
    <citation type="submission" date="2014-02" db="EMBL/GenBank/DDBJ databases">
        <title>The small core and large imbalanced accessory genome model reveals a collaborative survival strategy of Sorangium cellulosum strains in nature.</title>
        <authorList>
            <person name="Han K."/>
            <person name="Peng R."/>
            <person name="Blom J."/>
            <person name="Li Y.-Z."/>
        </authorList>
    </citation>
    <scope>NUCLEOTIDE SEQUENCE [LARGE SCALE GENOMIC DNA]</scope>
    <source>
        <strain evidence="2 3">So0157-25</strain>
    </source>
</reference>
<feature type="domain" description="ER-bound oxygenase mpaB/mpaB'/Rubber oxygenase catalytic" evidence="1">
    <location>
        <begin position="57"/>
        <end position="236"/>
    </location>
</feature>
<gene>
    <name evidence="2" type="ORF">BE08_37830</name>
</gene>
<dbReference type="InterPro" id="IPR046366">
    <property type="entry name" value="MPAB"/>
</dbReference>
<sequence>MRDHIEANLDPVEDHQEITFLSTCYDFPWDTQRALELALIRVFGIARSSRLLVRTGEFLERTQKRYDDTVLILSEMLENGYDSERGRAALRRMNQQHRRYTIPNDEYLYTLSTFVFEPVRWNERFGWRPLTEKEKLATYHYWKRVGALMNIADIPPSYEAFERFNVDFEAEHMRFSEDNRKLAVATRDLLLGWVLPGPLRPLGARFVHAMLDDRLLDALGLPRPAPALRRLVEGAIRARTPVLRAMPRRRSPRLLTTKKTRTYPDGYRIEDLGAR</sequence>
<proteinExistence type="predicted"/>
<evidence type="ECO:0000259" key="1">
    <source>
        <dbReference type="Pfam" id="PF09995"/>
    </source>
</evidence>
<protein>
    <recommendedName>
        <fullName evidence="1">ER-bound oxygenase mpaB/mpaB'/Rubber oxygenase catalytic domain-containing protein</fullName>
    </recommendedName>
</protein>
<dbReference type="PANTHER" id="PTHR36124:SF1">
    <property type="entry name" value="ER-BOUND OXYGENASE MPAB_MPAB'_RUBBER OXYGENASE CATALYTIC DOMAIN-CONTAINING PROTEIN"/>
    <property type="match status" value="1"/>
</dbReference>
<comment type="caution">
    <text evidence="2">The sequence shown here is derived from an EMBL/GenBank/DDBJ whole genome shotgun (WGS) entry which is preliminary data.</text>
</comment>
<dbReference type="InterPro" id="IPR018713">
    <property type="entry name" value="MPAB/Lcp_cat_dom"/>
</dbReference>
<dbReference type="AlphaFoldDB" id="A0A150P9T9"/>
<accession>A0A150P9T9</accession>
<evidence type="ECO:0000313" key="3">
    <source>
        <dbReference type="Proteomes" id="UP000075420"/>
    </source>
</evidence>
<dbReference type="EMBL" id="JELY01002458">
    <property type="protein sequence ID" value="KYF52475.1"/>
    <property type="molecule type" value="Genomic_DNA"/>
</dbReference>
<organism evidence="2 3">
    <name type="scientific">Sorangium cellulosum</name>
    <name type="common">Polyangium cellulosum</name>
    <dbReference type="NCBI Taxonomy" id="56"/>
    <lineage>
        <taxon>Bacteria</taxon>
        <taxon>Pseudomonadati</taxon>
        <taxon>Myxococcota</taxon>
        <taxon>Polyangia</taxon>
        <taxon>Polyangiales</taxon>
        <taxon>Polyangiaceae</taxon>
        <taxon>Sorangium</taxon>
    </lineage>
</organism>